<feature type="transmembrane region" description="Helical" evidence="8">
    <location>
        <begin position="228"/>
        <end position="246"/>
    </location>
</feature>
<keyword evidence="5 8" id="KW-0812">Transmembrane</keyword>
<proteinExistence type="inferred from homology"/>
<evidence type="ECO:0000256" key="4">
    <source>
        <dbReference type="ARBA" id="ARBA00022475"/>
    </source>
</evidence>
<evidence type="ECO:0000256" key="1">
    <source>
        <dbReference type="ARBA" id="ARBA00004651"/>
    </source>
</evidence>
<evidence type="ECO:0000313" key="9">
    <source>
        <dbReference type="EMBL" id="MCW1912458.1"/>
    </source>
</evidence>
<keyword evidence="10" id="KW-1185">Reference proteome</keyword>
<organism evidence="9 10">
    <name type="scientific">Luteolibacter rhizosphaerae</name>
    <dbReference type="NCBI Taxonomy" id="2989719"/>
    <lineage>
        <taxon>Bacteria</taxon>
        <taxon>Pseudomonadati</taxon>
        <taxon>Verrucomicrobiota</taxon>
        <taxon>Verrucomicrobiia</taxon>
        <taxon>Verrucomicrobiales</taxon>
        <taxon>Verrucomicrobiaceae</taxon>
        <taxon>Luteolibacter</taxon>
    </lineage>
</organism>
<dbReference type="Proteomes" id="UP001165653">
    <property type="component" value="Unassembled WGS sequence"/>
</dbReference>
<evidence type="ECO:0000256" key="8">
    <source>
        <dbReference type="RuleBase" id="RU363041"/>
    </source>
</evidence>
<dbReference type="InterPro" id="IPR002781">
    <property type="entry name" value="TM_pro_TauE-like"/>
</dbReference>
<keyword evidence="3" id="KW-0813">Transport</keyword>
<dbReference type="PANTHER" id="PTHR30269:SF23">
    <property type="entry name" value="MEMBRANE TRANSPORTER PROTEIN YDHB-RELATED"/>
    <property type="match status" value="1"/>
</dbReference>
<feature type="transmembrane region" description="Helical" evidence="8">
    <location>
        <begin position="47"/>
        <end position="64"/>
    </location>
</feature>
<reference evidence="9" key="1">
    <citation type="submission" date="2022-10" db="EMBL/GenBank/DDBJ databases">
        <title>Luteolibacter sp. GHJ8, whole genome shotgun sequencing project.</title>
        <authorList>
            <person name="Zhao G."/>
            <person name="Shen L."/>
        </authorList>
    </citation>
    <scope>NUCLEOTIDE SEQUENCE</scope>
    <source>
        <strain evidence="9">GHJ8</strain>
    </source>
</reference>
<accession>A0ABT3FY02</accession>
<evidence type="ECO:0000256" key="7">
    <source>
        <dbReference type="ARBA" id="ARBA00023136"/>
    </source>
</evidence>
<feature type="transmembrane region" description="Helical" evidence="8">
    <location>
        <begin position="12"/>
        <end position="35"/>
    </location>
</feature>
<protein>
    <recommendedName>
        <fullName evidence="8">Probable membrane transporter protein</fullName>
    </recommendedName>
</protein>
<keyword evidence="6 8" id="KW-1133">Transmembrane helix</keyword>
<evidence type="ECO:0000256" key="3">
    <source>
        <dbReference type="ARBA" id="ARBA00022448"/>
    </source>
</evidence>
<evidence type="ECO:0000256" key="5">
    <source>
        <dbReference type="ARBA" id="ARBA00022692"/>
    </source>
</evidence>
<keyword evidence="4 8" id="KW-1003">Cell membrane</keyword>
<dbReference type="InterPro" id="IPR052017">
    <property type="entry name" value="TSUP"/>
</dbReference>
<dbReference type="RefSeq" id="WP_264510865.1">
    <property type="nucleotide sequence ID" value="NZ_JAPDDR010000001.1"/>
</dbReference>
<sequence>MLSSPTDLTLALVAAFCIGMSKAGFTGISLISVFLMADLYGAETSTGVVLPLLIVADLVVYPAFRKHASWAPVWKLLPATVVGLLAGWWLLGVIEEDQVARKVIGGCILTMVALQSVRAWRPEWSARLADSRGFGTAAGAAGGVTTMMANAAGPVIQLYLLSRRLPKMELLGIGARFFLLVNILKLPFSGSLNLITRDSLMDNLKCLPGVLAGIWIGKWLVQRVPQRAFEWMVIGFSVVAGLRLLFF</sequence>
<comment type="similarity">
    <text evidence="2 8">Belongs to the 4-toluene sulfonate uptake permease (TSUP) (TC 2.A.102) family.</text>
</comment>
<feature type="transmembrane region" description="Helical" evidence="8">
    <location>
        <begin position="173"/>
        <end position="195"/>
    </location>
</feature>
<dbReference type="PANTHER" id="PTHR30269">
    <property type="entry name" value="TRANSMEMBRANE PROTEIN YFCA"/>
    <property type="match status" value="1"/>
</dbReference>
<name>A0ABT3FY02_9BACT</name>
<evidence type="ECO:0000256" key="2">
    <source>
        <dbReference type="ARBA" id="ARBA00009142"/>
    </source>
</evidence>
<feature type="transmembrane region" description="Helical" evidence="8">
    <location>
        <begin position="70"/>
        <end position="91"/>
    </location>
</feature>
<comment type="caution">
    <text evidence="9">The sequence shown here is derived from an EMBL/GenBank/DDBJ whole genome shotgun (WGS) entry which is preliminary data.</text>
</comment>
<evidence type="ECO:0000313" key="10">
    <source>
        <dbReference type="Proteomes" id="UP001165653"/>
    </source>
</evidence>
<gene>
    <name evidence="9" type="ORF">OJ996_02665</name>
</gene>
<evidence type="ECO:0000256" key="6">
    <source>
        <dbReference type="ARBA" id="ARBA00022989"/>
    </source>
</evidence>
<keyword evidence="7 8" id="KW-0472">Membrane</keyword>
<dbReference type="Pfam" id="PF01925">
    <property type="entry name" value="TauE"/>
    <property type="match status" value="1"/>
</dbReference>
<dbReference type="EMBL" id="JAPDDR010000001">
    <property type="protein sequence ID" value="MCW1912458.1"/>
    <property type="molecule type" value="Genomic_DNA"/>
</dbReference>
<feature type="transmembrane region" description="Helical" evidence="8">
    <location>
        <begin position="140"/>
        <end position="161"/>
    </location>
</feature>
<comment type="subcellular location">
    <subcellularLocation>
        <location evidence="1 8">Cell membrane</location>
        <topology evidence="1 8">Multi-pass membrane protein</topology>
    </subcellularLocation>
</comment>